<comment type="subcellular location">
    <subcellularLocation>
        <location evidence="1">Cell membrane</location>
        <topology evidence="1">Multi-pass membrane protein</topology>
    </subcellularLocation>
</comment>
<feature type="transmembrane region" description="Helical" evidence="8">
    <location>
        <begin position="298"/>
        <end position="329"/>
    </location>
</feature>
<sequence length="445" mass="47502">MRRRPRFRHPAQYVVAGFGSAIAVGTVLLSLPVAREGPGSATFVEALFTATSGVCVTGLIVVDTPVYWSTFGEIVILGLIQVGGFGLMTMASLLVLLVSRRIGLRSRLTTAAETKSLGLGDVRRVIVGVAKVSVVFEVVTAIVLTARLATGYDEPIGRAAYLGVFHAISAFNNAGFSLYVDSLEQFVNDPWILLPIAVAVICGGIGFPVLLELRREFRQPGRWSLHTKITVWATAVLLVGGTAFMLLSEWHNDGTLGRLSLPSKIMNGFFHSVMPRTAGFNSLDVGEMTEGTWLGTDVLMFIGGGSAGTAGGIKVTTFFLLLFVIMAEVRGRRAVNVFDRKVGPRVQRQALTVALLSVAAVVIPTIIIVETTDFGTDQVLFEVVSAFSTVGLSTGITAELPPAAHLAIVVLMFVGRIGPITFASALALRQDEKLYDLPEGRPIIG</sequence>
<keyword evidence="2" id="KW-0813">Transport</keyword>
<evidence type="ECO:0000256" key="1">
    <source>
        <dbReference type="ARBA" id="ARBA00004651"/>
    </source>
</evidence>
<keyword evidence="5 8" id="KW-1133">Transmembrane helix</keyword>
<keyword evidence="7 8" id="KW-0472">Membrane</keyword>
<dbReference type="GO" id="GO:0030001">
    <property type="term" value="P:metal ion transport"/>
    <property type="evidence" value="ECO:0007669"/>
    <property type="project" value="UniProtKB-ARBA"/>
</dbReference>
<dbReference type="GO" id="GO:0008324">
    <property type="term" value="F:monoatomic cation transmembrane transporter activity"/>
    <property type="evidence" value="ECO:0007669"/>
    <property type="project" value="InterPro"/>
</dbReference>
<feature type="transmembrane region" description="Helical" evidence="8">
    <location>
        <begin position="350"/>
        <end position="369"/>
    </location>
</feature>
<evidence type="ECO:0000256" key="5">
    <source>
        <dbReference type="ARBA" id="ARBA00022989"/>
    </source>
</evidence>
<feature type="transmembrane region" description="Helical" evidence="8">
    <location>
        <begin position="125"/>
        <end position="148"/>
    </location>
</feature>
<evidence type="ECO:0000313" key="10">
    <source>
        <dbReference type="Proteomes" id="UP000460435"/>
    </source>
</evidence>
<feature type="transmembrane region" description="Helical" evidence="8">
    <location>
        <begin position="192"/>
        <end position="213"/>
    </location>
</feature>
<organism evidence="9 10">
    <name type="scientific">Phytoactinopolyspora mesophila</name>
    <dbReference type="NCBI Taxonomy" id="2650750"/>
    <lineage>
        <taxon>Bacteria</taxon>
        <taxon>Bacillati</taxon>
        <taxon>Actinomycetota</taxon>
        <taxon>Actinomycetes</taxon>
        <taxon>Jiangellales</taxon>
        <taxon>Jiangellaceae</taxon>
        <taxon>Phytoactinopolyspora</taxon>
    </lineage>
</organism>
<evidence type="ECO:0000256" key="6">
    <source>
        <dbReference type="ARBA" id="ARBA00023065"/>
    </source>
</evidence>
<evidence type="ECO:0000256" key="4">
    <source>
        <dbReference type="ARBA" id="ARBA00022692"/>
    </source>
</evidence>
<accession>A0A7K3LZF0</accession>
<gene>
    <name evidence="9" type="ORF">F7O44_04885</name>
</gene>
<dbReference type="Proteomes" id="UP000460435">
    <property type="component" value="Unassembled WGS sequence"/>
</dbReference>
<dbReference type="Pfam" id="PF02386">
    <property type="entry name" value="TrkH"/>
    <property type="match status" value="1"/>
</dbReference>
<dbReference type="AlphaFoldDB" id="A0A7K3LZF0"/>
<feature type="transmembrane region" description="Helical" evidence="8">
    <location>
        <begin position="403"/>
        <end position="428"/>
    </location>
</feature>
<evidence type="ECO:0000256" key="3">
    <source>
        <dbReference type="ARBA" id="ARBA00022475"/>
    </source>
</evidence>
<keyword evidence="10" id="KW-1185">Reference proteome</keyword>
<feature type="transmembrane region" description="Helical" evidence="8">
    <location>
        <begin position="74"/>
        <end position="98"/>
    </location>
</feature>
<keyword evidence="4 8" id="KW-0812">Transmembrane</keyword>
<dbReference type="InterPro" id="IPR003445">
    <property type="entry name" value="Cat_transpt"/>
</dbReference>
<reference evidence="9 10" key="1">
    <citation type="submission" date="2019-11" db="EMBL/GenBank/DDBJ databases">
        <authorList>
            <person name="Li X.-J."/>
            <person name="Feng X.-M."/>
        </authorList>
    </citation>
    <scope>NUCLEOTIDE SEQUENCE [LARGE SCALE GENOMIC DNA]</scope>
    <source>
        <strain evidence="9 10">XMNu-373</strain>
    </source>
</reference>
<dbReference type="GO" id="GO:0005886">
    <property type="term" value="C:plasma membrane"/>
    <property type="evidence" value="ECO:0007669"/>
    <property type="project" value="UniProtKB-SubCell"/>
</dbReference>
<protein>
    <submittedName>
        <fullName evidence="9">TrkH family potassium uptake protein</fullName>
    </submittedName>
</protein>
<evidence type="ECO:0000256" key="7">
    <source>
        <dbReference type="ARBA" id="ARBA00023136"/>
    </source>
</evidence>
<feature type="transmembrane region" description="Helical" evidence="8">
    <location>
        <begin position="160"/>
        <end position="180"/>
    </location>
</feature>
<keyword evidence="6" id="KW-0406">Ion transport</keyword>
<dbReference type="PANTHER" id="PTHR32024:SF1">
    <property type="entry name" value="KTR SYSTEM POTASSIUM UPTAKE PROTEIN B"/>
    <property type="match status" value="1"/>
</dbReference>
<evidence type="ECO:0000256" key="2">
    <source>
        <dbReference type="ARBA" id="ARBA00022448"/>
    </source>
</evidence>
<dbReference type="PANTHER" id="PTHR32024">
    <property type="entry name" value="TRK SYSTEM POTASSIUM UPTAKE PROTEIN TRKG-RELATED"/>
    <property type="match status" value="1"/>
</dbReference>
<evidence type="ECO:0000313" key="9">
    <source>
        <dbReference type="EMBL" id="NDL56405.1"/>
    </source>
</evidence>
<feature type="transmembrane region" description="Helical" evidence="8">
    <location>
        <begin position="12"/>
        <end position="31"/>
    </location>
</feature>
<feature type="transmembrane region" description="Helical" evidence="8">
    <location>
        <begin position="225"/>
        <end position="247"/>
    </location>
</feature>
<proteinExistence type="predicted"/>
<evidence type="ECO:0000256" key="8">
    <source>
        <dbReference type="SAM" id="Phobius"/>
    </source>
</evidence>
<dbReference type="EMBL" id="WLZY01000001">
    <property type="protein sequence ID" value="NDL56405.1"/>
    <property type="molecule type" value="Genomic_DNA"/>
</dbReference>
<keyword evidence="3" id="KW-1003">Cell membrane</keyword>
<name>A0A7K3LZF0_9ACTN</name>
<feature type="transmembrane region" description="Helical" evidence="8">
    <location>
        <begin position="43"/>
        <end position="62"/>
    </location>
</feature>
<comment type="caution">
    <text evidence="9">The sequence shown here is derived from an EMBL/GenBank/DDBJ whole genome shotgun (WGS) entry which is preliminary data.</text>
</comment>